<sequence length="207" mass="23108">MAGLCEGGNEPTGSLTAINKLKARVHPRERSCNNEVKGEGRLDSRLVQGKVENYVMFLLDTTTQNRLAELGDNCGVTSFAPSFHARVIDLKELKQHTLAMKEAHIGNEGGAYEKKEEAHIGNEGGAYEKKEEAHIGNEGEKEEAHIGNEGGAYEKKEEAHIGNEGGAYEKRKRHTLAMKEVHMRKRKSHTLAMKEVHMRKEVGIHWE</sequence>
<accession>A0ABQ8TPP4</accession>
<proteinExistence type="predicted"/>
<feature type="region of interest" description="Disordered" evidence="1">
    <location>
        <begin position="136"/>
        <end position="165"/>
    </location>
</feature>
<name>A0ABQ8TPP4_PERAM</name>
<evidence type="ECO:0000313" key="3">
    <source>
        <dbReference type="Proteomes" id="UP001148838"/>
    </source>
</evidence>
<evidence type="ECO:0000313" key="2">
    <source>
        <dbReference type="EMBL" id="KAJ4447828.1"/>
    </source>
</evidence>
<protein>
    <submittedName>
        <fullName evidence="2">Uncharacterized protein</fullName>
    </submittedName>
</protein>
<comment type="caution">
    <text evidence="2">The sequence shown here is derived from an EMBL/GenBank/DDBJ whole genome shotgun (WGS) entry which is preliminary data.</text>
</comment>
<evidence type="ECO:0000256" key="1">
    <source>
        <dbReference type="SAM" id="MobiDB-lite"/>
    </source>
</evidence>
<gene>
    <name evidence="2" type="ORF">ANN_09836</name>
</gene>
<organism evidence="2 3">
    <name type="scientific">Periplaneta americana</name>
    <name type="common">American cockroach</name>
    <name type="synonym">Blatta americana</name>
    <dbReference type="NCBI Taxonomy" id="6978"/>
    <lineage>
        <taxon>Eukaryota</taxon>
        <taxon>Metazoa</taxon>
        <taxon>Ecdysozoa</taxon>
        <taxon>Arthropoda</taxon>
        <taxon>Hexapoda</taxon>
        <taxon>Insecta</taxon>
        <taxon>Pterygota</taxon>
        <taxon>Neoptera</taxon>
        <taxon>Polyneoptera</taxon>
        <taxon>Dictyoptera</taxon>
        <taxon>Blattodea</taxon>
        <taxon>Blattoidea</taxon>
        <taxon>Blattidae</taxon>
        <taxon>Blattinae</taxon>
        <taxon>Periplaneta</taxon>
    </lineage>
</organism>
<keyword evidence="3" id="KW-1185">Reference proteome</keyword>
<dbReference type="EMBL" id="JAJSOF020000005">
    <property type="protein sequence ID" value="KAJ4447828.1"/>
    <property type="molecule type" value="Genomic_DNA"/>
</dbReference>
<reference evidence="2 3" key="1">
    <citation type="journal article" date="2022" name="Allergy">
        <title>Genome assembly and annotation of Periplaneta americana reveal a comprehensive cockroach allergen profile.</title>
        <authorList>
            <person name="Wang L."/>
            <person name="Xiong Q."/>
            <person name="Saelim N."/>
            <person name="Wang L."/>
            <person name="Nong W."/>
            <person name="Wan A.T."/>
            <person name="Shi M."/>
            <person name="Liu X."/>
            <person name="Cao Q."/>
            <person name="Hui J.H.L."/>
            <person name="Sookrung N."/>
            <person name="Leung T.F."/>
            <person name="Tungtrongchitr A."/>
            <person name="Tsui S.K.W."/>
        </authorList>
    </citation>
    <scope>NUCLEOTIDE SEQUENCE [LARGE SCALE GENOMIC DNA]</scope>
    <source>
        <strain evidence="2">PWHHKU_190912</strain>
    </source>
</reference>
<dbReference type="Proteomes" id="UP001148838">
    <property type="component" value="Unassembled WGS sequence"/>
</dbReference>
<feature type="compositionally biased region" description="Basic and acidic residues" evidence="1">
    <location>
        <begin position="136"/>
        <end position="161"/>
    </location>
</feature>